<sequence length="255" mass="28351">MSHRSLGGYAYGIGVPIGVLLVILAVILLNYLCKKKRPLPSEPSQGTNNSLHGGDSVGTRQLEGLDEAALGGFPKIIYSHDKLINNSKGDDESSSANSCCCSICLMDFKDKDLLRLLPDCHHRFHLRCVDPWLRLNPTCPVCRNSPLPTHLAEVPPLPLRASQEDRSEAKKQTIVLSDNRAGQSSERYSSLPWHPALFVRDLIFTEVGLLDAAFQCFYTRKRSSVIMVRPQQLSAAPYAQYLEAVLPPWKGDRRV</sequence>
<dbReference type="SUPFAM" id="SSF57850">
    <property type="entry name" value="RING/U-box"/>
    <property type="match status" value="1"/>
</dbReference>
<evidence type="ECO:0000313" key="5">
    <source>
        <dbReference type="Proteomes" id="UP000813462"/>
    </source>
</evidence>
<dbReference type="GO" id="GO:0008270">
    <property type="term" value="F:zinc ion binding"/>
    <property type="evidence" value="ECO:0007669"/>
    <property type="project" value="UniProtKB-KW"/>
</dbReference>
<evidence type="ECO:0000256" key="1">
    <source>
        <dbReference type="PROSITE-ProRule" id="PRU00175"/>
    </source>
</evidence>
<reference evidence="4" key="1">
    <citation type="journal article" date="2021" name="Front. Plant Sci.">
        <title>Chromosome-Scale Genome Assembly for Chinese Sour Jujube and Insights Into Its Genome Evolution and Domestication Signature.</title>
        <authorList>
            <person name="Shen L.-Y."/>
            <person name="Luo H."/>
            <person name="Wang X.-L."/>
            <person name="Wang X.-M."/>
            <person name="Qiu X.-J."/>
            <person name="Liu H."/>
            <person name="Zhou S.-S."/>
            <person name="Jia K.-H."/>
            <person name="Nie S."/>
            <person name="Bao Y.-T."/>
            <person name="Zhang R.-G."/>
            <person name="Yun Q.-Z."/>
            <person name="Chai Y.-H."/>
            <person name="Lu J.-Y."/>
            <person name="Li Y."/>
            <person name="Zhao S.-W."/>
            <person name="Mao J.-F."/>
            <person name="Jia S.-G."/>
            <person name="Mao Y.-M."/>
        </authorList>
    </citation>
    <scope>NUCLEOTIDE SEQUENCE</scope>
    <source>
        <strain evidence="4">AT0</strain>
        <tissue evidence="4">Leaf</tissue>
    </source>
</reference>
<dbReference type="InterPro" id="IPR045899">
    <property type="entry name" value="ATL71-like"/>
</dbReference>
<dbReference type="EMBL" id="JAEACU010000003">
    <property type="protein sequence ID" value="KAH7536895.1"/>
    <property type="molecule type" value="Genomic_DNA"/>
</dbReference>
<keyword evidence="1" id="KW-0863">Zinc-finger</keyword>
<dbReference type="Proteomes" id="UP000813462">
    <property type="component" value="Unassembled WGS sequence"/>
</dbReference>
<organism evidence="4 5">
    <name type="scientific">Ziziphus jujuba var. spinosa</name>
    <dbReference type="NCBI Taxonomy" id="714518"/>
    <lineage>
        <taxon>Eukaryota</taxon>
        <taxon>Viridiplantae</taxon>
        <taxon>Streptophyta</taxon>
        <taxon>Embryophyta</taxon>
        <taxon>Tracheophyta</taxon>
        <taxon>Spermatophyta</taxon>
        <taxon>Magnoliopsida</taxon>
        <taxon>eudicotyledons</taxon>
        <taxon>Gunneridae</taxon>
        <taxon>Pentapetalae</taxon>
        <taxon>rosids</taxon>
        <taxon>fabids</taxon>
        <taxon>Rosales</taxon>
        <taxon>Rhamnaceae</taxon>
        <taxon>Paliureae</taxon>
        <taxon>Ziziphus</taxon>
    </lineage>
</organism>
<gene>
    <name evidence="4" type="ORF">FEM48_Zijuj03G0034500</name>
</gene>
<proteinExistence type="predicted"/>
<keyword evidence="2" id="KW-0472">Membrane</keyword>
<evidence type="ECO:0000313" key="4">
    <source>
        <dbReference type="EMBL" id="KAH7536895.1"/>
    </source>
</evidence>
<dbReference type="AlphaFoldDB" id="A0A978VMX0"/>
<protein>
    <recommendedName>
        <fullName evidence="3">RING-type domain-containing protein</fullName>
    </recommendedName>
</protein>
<keyword evidence="2" id="KW-0812">Transmembrane</keyword>
<keyword evidence="1" id="KW-0862">Zinc</keyword>
<keyword evidence="2" id="KW-1133">Transmembrane helix</keyword>
<accession>A0A978VMX0</accession>
<evidence type="ECO:0000256" key="2">
    <source>
        <dbReference type="SAM" id="Phobius"/>
    </source>
</evidence>
<dbReference type="SMART" id="SM00184">
    <property type="entry name" value="RING"/>
    <property type="match status" value="1"/>
</dbReference>
<dbReference type="Gene3D" id="3.30.40.10">
    <property type="entry name" value="Zinc/RING finger domain, C3HC4 (zinc finger)"/>
    <property type="match status" value="1"/>
</dbReference>
<feature type="domain" description="RING-type" evidence="3">
    <location>
        <begin position="101"/>
        <end position="143"/>
    </location>
</feature>
<dbReference type="InterPro" id="IPR001841">
    <property type="entry name" value="Znf_RING"/>
</dbReference>
<feature type="transmembrane region" description="Helical" evidence="2">
    <location>
        <begin position="6"/>
        <end position="32"/>
    </location>
</feature>
<name>A0A978VMX0_ZIZJJ</name>
<comment type="caution">
    <text evidence="4">The sequence shown here is derived from an EMBL/GenBank/DDBJ whole genome shotgun (WGS) entry which is preliminary data.</text>
</comment>
<evidence type="ECO:0000259" key="3">
    <source>
        <dbReference type="PROSITE" id="PS50089"/>
    </source>
</evidence>
<dbReference type="Pfam" id="PF13639">
    <property type="entry name" value="zf-RING_2"/>
    <property type="match status" value="1"/>
</dbReference>
<keyword evidence="1" id="KW-0479">Metal-binding</keyword>
<dbReference type="InterPro" id="IPR013083">
    <property type="entry name" value="Znf_RING/FYVE/PHD"/>
</dbReference>
<dbReference type="PANTHER" id="PTHR46719:SF7">
    <property type="entry name" value="RING-H2 FINGER PROTEIN ATL71-RELATED"/>
    <property type="match status" value="1"/>
</dbReference>
<dbReference type="PROSITE" id="PS50089">
    <property type="entry name" value="ZF_RING_2"/>
    <property type="match status" value="1"/>
</dbReference>
<dbReference type="PANTHER" id="PTHR46719">
    <property type="entry name" value="TRANSCRIPTION FACTOR C2H2 FAMILY-RELATED"/>
    <property type="match status" value="1"/>
</dbReference>